<protein>
    <recommendedName>
        <fullName evidence="6 7">Large ribosomal subunit protein bL31</fullName>
    </recommendedName>
</protein>
<keyword evidence="5 7" id="KW-0687">Ribonucleoprotein</keyword>
<evidence type="ECO:0000256" key="3">
    <source>
        <dbReference type="ARBA" id="ARBA00022884"/>
    </source>
</evidence>
<reference evidence="9 10" key="1">
    <citation type="journal article" date="2019" name="Int. J. Syst. Evol. Microbiol.">
        <title>The Global Catalogue of Microorganisms (GCM) 10K type strain sequencing project: providing services to taxonomists for standard genome sequencing and annotation.</title>
        <authorList>
            <consortium name="The Broad Institute Genomics Platform"/>
            <consortium name="The Broad Institute Genome Sequencing Center for Infectious Disease"/>
            <person name="Wu L."/>
            <person name="Ma J."/>
        </authorList>
    </citation>
    <scope>NUCLEOTIDE SEQUENCE [LARGE SCALE GENOMIC DNA]</scope>
    <source>
        <strain evidence="9 10">JCM 10367</strain>
    </source>
</reference>
<evidence type="ECO:0000256" key="5">
    <source>
        <dbReference type="ARBA" id="ARBA00023274"/>
    </source>
</evidence>
<name>A0ABN1HHD7_9ACTN</name>
<evidence type="ECO:0000313" key="9">
    <source>
        <dbReference type="EMBL" id="GAA0647916.1"/>
    </source>
</evidence>
<comment type="caution">
    <text evidence="9">The sequence shown here is derived from an EMBL/GenBank/DDBJ whole genome shotgun (WGS) entry which is preliminary data.</text>
</comment>
<feature type="binding site" evidence="7">
    <location>
        <position position="79"/>
    </location>
    <ligand>
        <name>Zn(2+)</name>
        <dbReference type="ChEBI" id="CHEBI:29105"/>
    </ligand>
</feature>
<comment type="subunit">
    <text evidence="7">Part of the 50S ribosomal subunit.</text>
</comment>
<dbReference type="Pfam" id="PF01197">
    <property type="entry name" value="Ribosomal_L31"/>
    <property type="match status" value="1"/>
</dbReference>
<dbReference type="Gene3D" id="4.10.830.30">
    <property type="entry name" value="Ribosomal protein L31"/>
    <property type="match status" value="1"/>
</dbReference>
<evidence type="ECO:0000256" key="2">
    <source>
        <dbReference type="ARBA" id="ARBA00022730"/>
    </source>
</evidence>
<comment type="similarity">
    <text evidence="1 7">Belongs to the bacterial ribosomal protein bL31 family. Type A subfamily.</text>
</comment>
<dbReference type="HAMAP" id="MF_00501">
    <property type="entry name" value="Ribosomal_bL31_1"/>
    <property type="match status" value="1"/>
</dbReference>
<dbReference type="InterPro" id="IPR027491">
    <property type="entry name" value="Ribosomal_bL31_A"/>
</dbReference>
<keyword evidence="7" id="KW-0479">Metal-binding</keyword>
<keyword evidence="4 7" id="KW-0689">Ribosomal protein</keyword>
<dbReference type="PROSITE" id="PS01143">
    <property type="entry name" value="RIBOSOMAL_L31"/>
    <property type="match status" value="1"/>
</dbReference>
<accession>A0ABN1HHD7</accession>
<sequence>MEAAPGFGGWAQSWQTGTSAPVHAPASRGGDPAPSRNLGDTLKRDIHPAYVETQVSCTCGASFTTRSTIESGTIRAEVCSECHPFYTGKQKILDTGGRVARFEARFGKAAGSKK</sequence>
<dbReference type="PRINTS" id="PR01249">
    <property type="entry name" value="RIBOSOMALL31"/>
</dbReference>
<dbReference type="NCBIfam" id="NF000612">
    <property type="entry name" value="PRK00019.1"/>
    <property type="match status" value="1"/>
</dbReference>
<evidence type="ECO:0000256" key="8">
    <source>
        <dbReference type="SAM" id="MobiDB-lite"/>
    </source>
</evidence>
<evidence type="ECO:0000256" key="6">
    <source>
        <dbReference type="ARBA" id="ARBA00035687"/>
    </source>
</evidence>
<gene>
    <name evidence="7" type="primary">rpmE</name>
    <name evidence="9" type="ORF">GCM10009535_27160</name>
</gene>
<comment type="function">
    <text evidence="7">Binds the 23S rRNA.</text>
</comment>
<keyword evidence="2 7" id="KW-0699">rRNA-binding</keyword>
<dbReference type="PANTHER" id="PTHR33280:SF1">
    <property type="entry name" value="LARGE RIBOSOMAL SUBUNIT PROTEIN BL31C"/>
    <property type="match status" value="1"/>
</dbReference>
<dbReference type="NCBIfam" id="TIGR00105">
    <property type="entry name" value="L31"/>
    <property type="match status" value="1"/>
</dbReference>
<dbReference type="NCBIfam" id="NF001809">
    <property type="entry name" value="PRK00528.1"/>
    <property type="match status" value="1"/>
</dbReference>
<keyword evidence="7" id="KW-0862">Zinc</keyword>
<dbReference type="InterPro" id="IPR042105">
    <property type="entry name" value="Ribosomal_bL31_sf"/>
</dbReference>
<feature type="binding site" evidence="7">
    <location>
        <position position="82"/>
    </location>
    <ligand>
        <name>Zn(2+)</name>
        <dbReference type="ChEBI" id="CHEBI:29105"/>
    </ligand>
</feature>
<dbReference type="PANTHER" id="PTHR33280">
    <property type="entry name" value="50S RIBOSOMAL PROTEIN L31, CHLOROPLASTIC"/>
    <property type="match status" value="1"/>
</dbReference>
<dbReference type="Proteomes" id="UP001500724">
    <property type="component" value="Unassembled WGS sequence"/>
</dbReference>
<feature type="region of interest" description="Disordered" evidence="8">
    <location>
        <begin position="1"/>
        <end position="44"/>
    </location>
</feature>
<evidence type="ECO:0000313" key="10">
    <source>
        <dbReference type="Proteomes" id="UP001500724"/>
    </source>
</evidence>
<evidence type="ECO:0000256" key="1">
    <source>
        <dbReference type="ARBA" id="ARBA00009296"/>
    </source>
</evidence>
<organism evidence="9 10">
    <name type="scientific">Streptomyces thermocarboxydovorans</name>
    <dbReference type="NCBI Taxonomy" id="59298"/>
    <lineage>
        <taxon>Bacteria</taxon>
        <taxon>Bacillati</taxon>
        <taxon>Actinomycetota</taxon>
        <taxon>Actinomycetes</taxon>
        <taxon>Kitasatosporales</taxon>
        <taxon>Streptomycetaceae</taxon>
        <taxon>Streptomyces</taxon>
    </lineage>
</organism>
<dbReference type="InterPro" id="IPR034704">
    <property type="entry name" value="Ribosomal_bL28/bL31-like_sf"/>
</dbReference>
<feature type="binding site" evidence="7">
    <location>
        <position position="59"/>
    </location>
    <ligand>
        <name>Zn(2+)</name>
        <dbReference type="ChEBI" id="CHEBI:29105"/>
    </ligand>
</feature>
<comment type="cofactor">
    <cofactor evidence="7">
        <name>Zn(2+)</name>
        <dbReference type="ChEBI" id="CHEBI:29105"/>
    </cofactor>
    <text evidence="7">Binds 1 zinc ion per subunit.</text>
</comment>
<dbReference type="EMBL" id="BAAAGU010000024">
    <property type="protein sequence ID" value="GAA0647916.1"/>
    <property type="molecule type" value="Genomic_DNA"/>
</dbReference>
<feature type="binding site" evidence="7">
    <location>
        <position position="57"/>
    </location>
    <ligand>
        <name>Zn(2+)</name>
        <dbReference type="ChEBI" id="CHEBI:29105"/>
    </ligand>
</feature>
<evidence type="ECO:0000256" key="7">
    <source>
        <dbReference type="HAMAP-Rule" id="MF_00501"/>
    </source>
</evidence>
<dbReference type="SUPFAM" id="SSF143800">
    <property type="entry name" value="L28p-like"/>
    <property type="match status" value="1"/>
</dbReference>
<evidence type="ECO:0000256" key="4">
    <source>
        <dbReference type="ARBA" id="ARBA00022980"/>
    </source>
</evidence>
<proteinExistence type="inferred from homology"/>
<keyword evidence="10" id="KW-1185">Reference proteome</keyword>
<keyword evidence="3 7" id="KW-0694">RNA-binding</keyword>
<dbReference type="InterPro" id="IPR002150">
    <property type="entry name" value="Ribosomal_bL31"/>
</dbReference>